<protein>
    <recommendedName>
        <fullName evidence="1">Putative restriction endonuclease domain-containing protein</fullName>
    </recommendedName>
</protein>
<proteinExistence type="predicted"/>
<evidence type="ECO:0000259" key="1">
    <source>
        <dbReference type="Pfam" id="PF05685"/>
    </source>
</evidence>
<dbReference type="InterPro" id="IPR012296">
    <property type="entry name" value="Nuclease_put_TT1808"/>
</dbReference>
<dbReference type="InterPro" id="IPR008538">
    <property type="entry name" value="Uma2"/>
</dbReference>
<accession>A0A6J4VKI1</accession>
<dbReference type="PANTHER" id="PTHR36558:SF1">
    <property type="entry name" value="RESTRICTION ENDONUCLEASE DOMAIN-CONTAINING PROTEIN-RELATED"/>
    <property type="match status" value="1"/>
</dbReference>
<feature type="domain" description="Putative restriction endonuclease" evidence="1">
    <location>
        <begin position="11"/>
        <end position="179"/>
    </location>
</feature>
<dbReference type="AlphaFoldDB" id="A0A6J4VKI1"/>
<dbReference type="PANTHER" id="PTHR36558">
    <property type="entry name" value="GLR1098 PROTEIN"/>
    <property type="match status" value="1"/>
</dbReference>
<dbReference type="Pfam" id="PF05685">
    <property type="entry name" value="Uma2"/>
    <property type="match status" value="1"/>
</dbReference>
<name>A0A6J4VKI1_9BACT</name>
<organism evidence="2">
    <name type="scientific">uncultured Thermomicrobiales bacterium</name>
    <dbReference type="NCBI Taxonomy" id="1645740"/>
    <lineage>
        <taxon>Bacteria</taxon>
        <taxon>Pseudomonadati</taxon>
        <taxon>Thermomicrobiota</taxon>
        <taxon>Thermomicrobia</taxon>
        <taxon>Thermomicrobiales</taxon>
        <taxon>environmental samples</taxon>
    </lineage>
</organism>
<dbReference type="SUPFAM" id="SSF52980">
    <property type="entry name" value="Restriction endonuclease-like"/>
    <property type="match status" value="1"/>
</dbReference>
<dbReference type="CDD" id="cd06260">
    <property type="entry name" value="DUF820-like"/>
    <property type="match status" value="1"/>
</dbReference>
<evidence type="ECO:0000313" key="2">
    <source>
        <dbReference type="EMBL" id="CAA9582016.1"/>
    </source>
</evidence>
<dbReference type="InterPro" id="IPR011335">
    <property type="entry name" value="Restrct_endonuc-II-like"/>
</dbReference>
<sequence>MAAQPNATMSVEEYLAFDRASETKHEYYDGEILAMAGASFAHNLIVGNTYTSLRGQLRGGNCRVILSDLRLFVQGTGLFAYPDLTVVCGQPRFGLGSPDILLNPTLIVEVLSSSTESHDRGKKFQQYRTIESLRGYLLIAQDTPRIEHFARQTSDLWLFSEAVGMEATLHLPAIDCELTLADIYQEVELASE</sequence>
<dbReference type="EMBL" id="CADCWN010000246">
    <property type="protein sequence ID" value="CAA9582016.1"/>
    <property type="molecule type" value="Genomic_DNA"/>
</dbReference>
<reference evidence="2" key="1">
    <citation type="submission" date="2020-02" db="EMBL/GenBank/DDBJ databases">
        <authorList>
            <person name="Meier V. D."/>
        </authorList>
    </citation>
    <scope>NUCLEOTIDE SEQUENCE</scope>
    <source>
        <strain evidence="2">AVDCRST_MAG18</strain>
    </source>
</reference>
<gene>
    <name evidence="2" type="ORF">AVDCRST_MAG18-3283</name>
</gene>
<dbReference type="Gene3D" id="3.90.1570.10">
    <property type="entry name" value="tt1808, chain A"/>
    <property type="match status" value="1"/>
</dbReference>